<accession>A0A4R6Y9P3</accession>
<dbReference type="InterPro" id="IPR050680">
    <property type="entry name" value="YpeA/RimI_acetyltransf"/>
</dbReference>
<dbReference type="RefSeq" id="WP_162845144.1">
    <property type="nucleotide sequence ID" value="NZ_SNZE01000005.1"/>
</dbReference>
<proteinExistence type="inferred from homology"/>
<reference evidence="7 8" key="1">
    <citation type="submission" date="2019-03" db="EMBL/GenBank/DDBJ databases">
        <title>Genomic Encyclopedia of Type Strains, Phase IV (KMG-IV): sequencing the most valuable type-strain genomes for metagenomic binning, comparative biology and taxonomic classification.</title>
        <authorList>
            <person name="Goeker M."/>
        </authorList>
    </citation>
    <scope>NUCLEOTIDE SEQUENCE [LARGE SCALE GENOMIC DNA]</scope>
    <source>
        <strain evidence="7 8">DSM 102852</strain>
    </source>
</reference>
<evidence type="ECO:0000313" key="8">
    <source>
        <dbReference type="Proteomes" id="UP000294480"/>
    </source>
</evidence>
<feature type="domain" description="N-acetyltransferase" evidence="6">
    <location>
        <begin position="3"/>
        <end position="154"/>
    </location>
</feature>
<evidence type="ECO:0000256" key="3">
    <source>
        <dbReference type="ARBA" id="ARBA00022679"/>
    </source>
</evidence>
<evidence type="ECO:0000256" key="2">
    <source>
        <dbReference type="ARBA" id="ARBA00022490"/>
    </source>
</evidence>
<comment type="catalytic activity">
    <reaction evidence="5">
        <text>N-terminal L-alanyl-[ribosomal protein bS18] + acetyl-CoA = N-terminal N(alpha)-acetyl-L-alanyl-[ribosomal protein bS18] + CoA + H(+)</text>
        <dbReference type="Rhea" id="RHEA:43756"/>
        <dbReference type="Rhea" id="RHEA-COMP:10676"/>
        <dbReference type="Rhea" id="RHEA-COMP:10677"/>
        <dbReference type="ChEBI" id="CHEBI:15378"/>
        <dbReference type="ChEBI" id="CHEBI:57287"/>
        <dbReference type="ChEBI" id="CHEBI:57288"/>
        <dbReference type="ChEBI" id="CHEBI:64718"/>
        <dbReference type="ChEBI" id="CHEBI:83683"/>
        <dbReference type="EC" id="2.3.1.266"/>
    </reaction>
</comment>
<dbReference type="PROSITE" id="PS51186">
    <property type="entry name" value="GNAT"/>
    <property type="match status" value="1"/>
</dbReference>
<organism evidence="7 8">
    <name type="scientific">Hydromonas duriensis</name>
    <dbReference type="NCBI Taxonomy" id="1527608"/>
    <lineage>
        <taxon>Bacteria</taxon>
        <taxon>Pseudomonadati</taxon>
        <taxon>Pseudomonadota</taxon>
        <taxon>Betaproteobacteria</taxon>
        <taxon>Burkholderiales</taxon>
        <taxon>Burkholderiaceae</taxon>
        <taxon>Hydromonas</taxon>
    </lineage>
</organism>
<dbReference type="InterPro" id="IPR016181">
    <property type="entry name" value="Acyl_CoA_acyltransferase"/>
</dbReference>
<evidence type="ECO:0000313" key="7">
    <source>
        <dbReference type="EMBL" id="TDR32208.1"/>
    </source>
</evidence>
<keyword evidence="7" id="KW-0689">Ribosomal protein</keyword>
<dbReference type="Gene3D" id="3.40.630.30">
    <property type="match status" value="1"/>
</dbReference>
<comment type="similarity">
    <text evidence="1 5">Belongs to the acetyltransferase family. RimI subfamily.</text>
</comment>
<evidence type="ECO:0000256" key="4">
    <source>
        <dbReference type="ARBA" id="ARBA00023315"/>
    </source>
</evidence>
<dbReference type="GO" id="GO:0008999">
    <property type="term" value="F:protein-N-terminal-alanine acetyltransferase activity"/>
    <property type="evidence" value="ECO:0007669"/>
    <property type="project" value="UniProtKB-EC"/>
</dbReference>
<comment type="subcellular location">
    <subcellularLocation>
        <location evidence="5">Cytoplasm</location>
    </subcellularLocation>
</comment>
<keyword evidence="3 7" id="KW-0808">Transferase</keyword>
<dbReference type="EC" id="2.3.1.266" evidence="5"/>
<dbReference type="SUPFAM" id="SSF55729">
    <property type="entry name" value="Acyl-CoA N-acyltransferases (Nat)"/>
    <property type="match status" value="1"/>
</dbReference>
<keyword evidence="4" id="KW-0012">Acyltransferase</keyword>
<dbReference type="PANTHER" id="PTHR43420">
    <property type="entry name" value="ACETYLTRANSFERASE"/>
    <property type="match status" value="1"/>
</dbReference>
<keyword evidence="8" id="KW-1185">Reference proteome</keyword>
<sequence>MSLIFRSLSDADLPDVADIEAAVHIEPWSRSQMLGVADLLTGHYAGWVAVQDGRIVAYLITQVVVGEMEVLTVGVAHGFQGRGIACGLLNHAFEQAKIKCIGLSFCFLEVRVSNLSARALYRKLGFVEVGRRIKYYQNSLTGGREDALILRLDF</sequence>
<name>A0A4R6Y9P3_9BURK</name>
<comment type="function">
    <text evidence="5">Acetylates the N-terminal alanine of ribosomal protein bS18.</text>
</comment>
<dbReference type="GO" id="GO:0005737">
    <property type="term" value="C:cytoplasm"/>
    <property type="evidence" value="ECO:0007669"/>
    <property type="project" value="UniProtKB-SubCell"/>
</dbReference>
<protein>
    <recommendedName>
        <fullName evidence="5">[Ribosomal protein bS18]-alanine N-acetyltransferase</fullName>
        <ecNumber evidence="5">2.3.1.266</ecNumber>
    </recommendedName>
</protein>
<dbReference type="PANTHER" id="PTHR43420:SF44">
    <property type="entry name" value="ACETYLTRANSFERASE YPEA"/>
    <property type="match status" value="1"/>
</dbReference>
<dbReference type="InterPro" id="IPR006464">
    <property type="entry name" value="AcTrfase_RimI/Ard1"/>
</dbReference>
<keyword evidence="2 5" id="KW-0963">Cytoplasm</keyword>
<dbReference type="InterPro" id="IPR000182">
    <property type="entry name" value="GNAT_dom"/>
</dbReference>
<evidence type="ECO:0000259" key="6">
    <source>
        <dbReference type="PROSITE" id="PS51186"/>
    </source>
</evidence>
<evidence type="ECO:0000256" key="5">
    <source>
        <dbReference type="RuleBase" id="RU363094"/>
    </source>
</evidence>
<dbReference type="Pfam" id="PF00583">
    <property type="entry name" value="Acetyltransf_1"/>
    <property type="match status" value="1"/>
</dbReference>
<dbReference type="Proteomes" id="UP000294480">
    <property type="component" value="Unassembled WGS sequence"/>
</dbReference>
<dbReference type="EMBL" id="SNZE01000005">
    <property type="protein sequence ID" value="TDR32208.1"/>
    <property type="molecule type" value="Genomic_DNA"/>
</dbReference>
<evidence type="ECO:0000256" key="1">
    <source>
        <dbReference type="ARBA" id="ARBA00005395"/>
    </source>
</evidence>
<dbReference type="NCBIfam" id="TIGR01575">
    <property type="entry name" value="rimI"/>
    <property type="match status" value="1"/>
</dbReference>
<comment type="caution">
    <text evidence="7">The sequence shown here is derived from an EMBL/GenBank/DDBJ whole genome shotgun (WGS) entry which is preliminary data.</text>
</comment>
<keyword evidence="7" id="KW-0687">Ribonucleoprotein</keyword>
<dbReference type="CDD" id="cd04301">
    <property type="entry name" value="NAT_SF"/>
    <property type="match status" value="1"/>
</dbReference>
<dbReference type="AlphaFoldDB" id="A0A4R6Y9P3"/>
<gene>
    <name evidence="7" type="ORF">DFR44_10595</name>
</gene>
<dbReference type="GO" id="GO:0005840">
    <property type="term" value="C:ribosome"/>
    <property type="evidence" value="ECO:0007669"/>
    <property type="project" value="UniProtKB-KW"/>
</dbReference>